<protein>
    <submittedName>
        <fullName evidence="2">Uncharacterized protein</fullName>
    </submittedName>
</protein>
<feature type="coiled-coil region" evidence="1">
    <location>
        <begin position="9"/>
        <end position="64"/>
    </location>
</feature>
<evidence type="ECO:0000313" key="2">
    <source>
        <dbReference type="EMBL" id="MEQ2217721.1"/>
    </source>
</evidence>
<evidence type="ECO:0000313" key="3">
    <source>
        <dbReference type="Proteomes" id="UP001434883"/>
    </source>
</evidence>
<accession>A0ABV0SC31</accession>
<dbReference type="Proteomes" id="UP001434883">
    <property type="component" value="Unassembled WGS sequence"/>
</dbReference>
<sequence length="88" mass="9738">SSLELRSHVSALESQLSEKVGKLRSIQNEMGLMKKELAAKELSLQKTQDELNVARARMVQDKDRVKATSPLLLQPVLCTGAGHKIRIS</sequence>
<dbReference type="EMBL" id="JAHRIN010076066">
    <property type="protein sequence ID" value="MEQ2217721.1"/>
    <property type="molecule type" value="Genomic_DNA"/>
</dbReference>
<gene>
    <name evidence="2" type="ORF">XENOCAPTIV_020653</name>
</gene>
<keyword evidence="3" id="KW-1185">Reference proteome</keyword>
<reference evidence="2 3" key="1">
    <citation type="submission" date="2021-06" db="EMBL/GenBank/DDBJ databases">
        <authorList>
            <person name="Palmer J.M."/>
        </authorList>
    </citation>
    <scope>NUCLEOTIDE SEQUENCE [LARGE SCALE GENOMIC DNA]</scope>
    <source>
        <strain evidence="2 3">XC_2019</strain>
        <tissue evidence="2">Muscle</tissue>
    </source>
</reference>
<comment type="caution">
    <text evidence="2">The sequence shown here is derived from an EMBL/GenBank/DDBJ whole genome shotgun (WGS) entry which is preliminary data.</text>
</comment>
<evidence type="ECO:0000256" key="1">
    <source>
        <dbReference type="SAM" id="Coils"/>
    </source>
</evidence>
<keyword evidence="1" id="KW-0175">Coiled coil</keyword>
<name>A0ABV0SC31_9TELE</name>
<feature type="non-terminal residue" evidence="2">
    <location>
        <position position="1"/>
    </location>
</feature>
<proteinExistence type="predicted"/>
<organism evidence="2 3">
    <name type="scientific">Xenoophorus captivus</name>
    <dbReference type="NCBI Taxonomy" id="1517983"/>
    <lineage>
        <taxon>Eukaryota</taxon>
        <taxon>Metazoa</taxon>
        <taxon>Chordata</taxon>
        <taxon>Craniata</taxon>
        <taxon>Vertebrata</taxon>
        <taxon>Euteleostomi</taxon>
        <taxon>Actinopterygii</taxon>
        <taxon>Neopterygii</taxon>
        <taxon>Teleostei</taxon>
        <taxon>Neoteleostei</taxon>
        <taxon>Acanthomorphata</taxon>
        <taxon>Ovalentaria</taxon>
        <taxon>Atherinomorphae</taxon>
        <taxon>Cyprinodontiformes</taxon>
        <taxon>Goodeidae</taxon>
        <taxon>Xenoophorus</taxon>
    </lineage>
</organism>